<dbReference type="KEGG" id="ehx:EMIHUDRAFT_451596"/>
<dbReference type="GeneID" id="17262096"/>
<keyword evidence="2" id="KW-1185">Reference proteome</keyword>
<evidence type="ECO:0000313" key="2">
    <source>
        <dbReference type="Proteomes" id="UP000013827"/>
    </source>
</evidence>
<dbReference type="HOGENOM" id="CLU_809956_0_0_1"/>
<dbReference type="PaxDb" id="2903-EOD15991"/>
<dbReference type="Proteomes" id="UP000013827">
    <property type="component" value="Unassembled WGS sequence"/>
</dbReference>
<reference evidence="1" key="2">
    <citation type="submission" date="2024-10" db="UniProtKB">
        <authorList>
            <consortium name="EnsemblProtists"/>
        </authorList>
    </citation>
    <scope>IDENTIFICATION</scope>
</reference>
<sequence length="343" mass="36579">MAEQPAPAHHGGAHWIATSSGGACAFAGASHRMPSPHSWLSAVDWCLALAARTPGCKYVSVSRVTGRGVRVDWDPLPPPPGGGKIPARVALQVSGHLRTSCAFGAVERHLSACRRRFRTCSVFVHTWSSLEPATLHWSGARRGADRSSAACVTRLRAALEPAALLIEEQNGTAGKELFGRKLSADDLELIWDCVALLAHAPTRSSALGDGAAVREWAARAASSVSPCHPYGTMHKMANDNCFLSAPSALDDLLRVLDANATAVYVAAKAQRVHLGYPELQVPVAARLARRGVWNACSRDRLRYLRYTGTEPPAALDFAPTGGGTRVALEEQTETASRLTGRAR</sequence>
<protein>
    <submittedName>
        <fullName evidence="1">Uncharacterized protein</fullName>
    </submittedName>
</protein>
<organism evidence="1 2">
    <name type="scientific">Emiliania huxleyi (strain CCMP1516)</name>
    <dbReference type="NCBI Taxonomy" id="280463"/>
    <lineage>
        <taxon>Eukaryota</taxon>
        <taxon>Haptista</taxon>
        <taxon>Haptophyta</taxon>
        <taxon>Prymnesiophyceae</taxon>
        <taxon>Isochrysidales</taxon>
        <taxon>Noelaerhabdaceae</taxon>
        <taxon>Emiliania</taxon>
    </lineage>
</organism>
<accession>A0A0D3IXK6</accession>
<proteinExistence type="predicted"/>
<evidence type="ECO:0000313" key="1">
    <source>
        <dbReference type="EnsemblProtists" id="EOD15991"/>
    </source>
</evidence>
<dbReference type="RefSeq" id="XP_005768420.1">
    <property type="nucleotide sequence ID" value="XM_005768363.1"/>
</dbReference>
<dbReference type="AlphaFoldDB" id="A0A0D3IXK6"/>
<reference evidence="2" key="1">
    <citation type="journal article" date="2013" name="Nature">
        <title>Pan genome of the phytoplankton Emiliania underpins its global distribution.</title>
        <authorList>
            <person name="Read B.A."/>
            <person name="Kegel J."/>
            <person name="Klute M.J."/>
            <person name="Kuo A."/>
            <person name="Lefebvre S.C."/>
            <person name="Maumus F."/>
            <person name="Mayer C."/>
            <person name="Miller J."/>
            <person name="Monier A."/>
            <person name="Salamov A."/>
            <person name="Young J."/>
            <person name="Aguilar M."/>
            <person name="Claverie J.M."/>
            <person name="Frickenhaus S."/>
            <person name="Gonzalez K."/>
            <person name="Herman E.K."/>
            <person name="Lin Y.C."/>
            <person name="Napier J."/>
            <person name="Ogata H."/>
            <person name="Sarno A.F."/>
            <person name="Shmutz J."/>
            <person name="Schroeder D."/>
            <person name="de Vargas C."/>
            <person name="Verret F."/>
            <person name="von Dassow P."/>
            <person name="Valentin K."/>
            <person name="Van de Peer Y."/>
            <person name="Wheeler G."/>
            <person name="Dacks J.B."/>
            <person name="Delwiche C.F."/>
            <person name="Dyhrman S.T."/>
            <person name="Glockner G."/>
            <person name="John U."/>
            <person name="Richards T."/>
            <person name="Worden A.Z."/>
            <person name="Zhang X."/>
            <person name="Grigoriev I.V."/>
            <person name="Allen A.E."/>
            <person name="Bidle K."/>
            <person name="Borodovsky M."/>
            <person name="Bowler C."/>
            <person name="Brownlee C."/>
            <person name="Cock J.M."/>
            <person name="Elias M."/>
            <person name="Gladyshev V.N."/>
            <person name="Groth M."/>
            <person name="Guda C."/>
            <person name="Hadaegh A."/>
            <person name="Iglesias-Rodriguez M.D."/>
            <person name="Jenkins J."/>
            <person name="Jones B.M."/>
            <person name="Lawson T."/>
            <person name="Leese F."/>
            <person name="Lindquist E."/>
            <person name="Lobanov A."/>
            <person name="Lomsadze A."/>
            <person name="Malik S.B."/>
            <person name="Marsh M.E."/>
            <person name="Mackinder L."/>
            <person name="Mock T."/>
            <person name="Mueller-Roeber B."/>
            <person name="Pagarete A."/>
            <person name="Parker M."/>
            <person name="Probert I."/>
            <person name="Quesneville H."/>
            <person name="Raines C."/>
            <person name="Rensing S.A."/>
            <person name="Riano-Pachon D.M."/>
            <person name="Richier S."/>
            <person name="Rokitta S."/>
            <person name="Shiraiwa Y."/>
            <person name="Soanes D.M."/>
            <person name="van der Giezen M."/>
            <person name="Wahlund T.M."/>
            <person name="Williams B."/>
            <person name="Wilson W."/>
            <person name="Wolfe G."/>
            <person name="Wurch L.L."/>
        </authorList>
    </citation>
    <scope>NUCLEOTIDE SEQUENCE</scope>
</reference>
<dbReference type="EnsemblProtists" id="EOD15991">
    <property type="protein sequence ID" value="EOD15991"/>
    <property type="gene ID" value="EMIHUDRAFT_451596"/>
</dbReference>
<name>A0A0D3IXK6_EMIH1</name>